<feature type="domain" description="Sporulation transcription regulator WhiA N-terminal" evidence="6">
    <location>
        <begin position="23"/>
        <end position="107"/>
    </location>
</feature>
<dbReference type="InterPro" id="IPR027434">
    <property type="entry name" value="Homing_endonucl"/>
</dbReference>
<dbReference type="InterPro" id="IPR023054">
    <property type="entry name" value="Sporulation_regulator_WhiA_C"/>
</dbReference>
<proteinExistence type="inferred from homology"/>
<dbReference type="Pfam" id="PF10298">
    <property type="entry name" value="WhiA_N"/>
    <property type="match status" value="1"/>
</dbReference>
<feature type="domain" description="Sporulation regulator WhiA C-terminal" evidence="5">
    <location>
        <begin position="226"/>
        <end position="309"/>
    </location>
</feature>
<comment type="function">
    <text evidence="4">Involved in cell division and chromosome segregation.</text>
</comment>
<comment type="similarity">
    <text evidence="4">Belongs to the WhiA family.</text>
</comment>
<evidence type="ECO:0000256" key="2">
    <source>
        <dbReference type="ARBA" id="ARBA00023125"/>
    </source>
</evidence>
<name>A0A974XFK2_9FIRM</name>
<dbReference type="HAMAP" id="MF_01420">
    <property type="entry name" value="HTH_type_WhiA"/>
    <property type="match status" value="1"/>
</dbReference>
<protein>
    <recommendedName>
        <fullName evidence="4">Probable cell division protein WhiA</fullName>
    </recommendedName>
</protein>
<feature type="domain" description="WhiA LAGLIDADG-like" evidence="7">
    <location>
        <begin position="132"/>
        <end position="223"/>
    </location>
</feature>
<sequence>MSFSSKTKSDLSRLETNNREILSAELSALIHMGGSLKYEGVGEMTFQIKTENAAIARHAFKSFKAVYRVEVEVVTSKNKQFKNRNVYTVRVVSPQEAMNILQDLGIVGRKDGYLTLLEEIPQRFQENRETRKAYLRGAFLGAGSISDPEKTYHLEFVTSNEEYAVNLMKVINSFDLTSKIIERKGNFVVYLKDSEQIITLLSIIGAHSALLDIENIRIVKDMRNNVNRIVNCETANLTKTVEAAWKQVDCIERIRKTIGLDKLPPNLREIAELRMNNQEASLKELGEMMDPPMGKSGINHRLKKIVEIAEQL</sequence>
<dbReference type="PANTHER" id="PTHR37307:SF1">
    <property type="entry name" value="CELL DIVISION PROTEIN WHIA-RELATED"/>
    <property type="match status" value="1"/>
</dbReference>
<dbReference type="GO" id="GO:0043937">
    <property type="term" value="P:regulation of sporulation"/>
    <property type="evidence" value="ECO:0007669"/>
    <property type="project" value="InterPro"/>
</dbReference>
<evidence type="ECO:0000259" key="6">
    <source>
        <dbReference type="Pfam" id="PF10298"/>
    </source>
</evidence>
<evidence type="ECO:0000259" key="7">
    <source>
        <dbReference type="Pfam" id="PF14527"/>
    </source>
</evidence>
<accession>A0A974XFK2</accession>
<dbReference type="Pfam" id="PF14527">
    <property type="entry name" value="LAGLIDADG_WhiA"/>
    <property type="match status" value="1"/>
</dbReference>
<dbReference type="GO" id="GO:0003677">
    <property type="term" value="F:DNA binding"/>
    <property type="evidence" value="ECO:0007669"/>
    <property type="project" value="UniProtKB-UniRule"/>
</dbReference>
<dbReference type="InterPro" id="IPR018478">
    <property type="entry name" value="Sporu_reg_WhiA_N_dom"/>
</dbReference>
<keyword evidence="2 4" id="KW-0238">DNA-binding</keyword>
<keyword evidence="3 4" id="KW-0131">Cell cycle</keyword>
<evidence type="ECO:0000259" key="5">
    <source>
        <dbReference type="Pfam" id="PF02650"/>
    </source>
</evidence>
<organism evidence="8 9">
    <name type="scientific">Alkalibacter rhizosphaerae</name>
    <dbReference type="NCBI Taxonomy" id="2815577"/>
    <lineage>
        <taxon>Bacteria</taxon>
        <taxon>Bacillati</taxon>
        <taxon>Bacillota</taxon>
        <taxon>Clostridia</taxon>
        <taxon>Eubacteriales</taxon>
        <taxon>Eubacteriaceae</taxon>
        <taxon>Alkalibacter</taxon>
    </lineage>
</organism>
<evidence type="ECO:0000256" key="4">
    <source>
        <dbReference type="HAMAP-Rule" id="MF_01420"/>
    </source>
</evidence>
<dbReference type="SUPFAM" id="SSF55608">
    <property type="entry name" value="Homing endonucleases"/>
    <property type="match status" value="1"/>
</dbReference>
<reference evidence="8" key="1">
    <citation type="submission" date="2021-03" db="EMBL/GenBank/DDBJ databases">
        <title>Alkalibacter marinus sp. nov., isolated from tidal flat sediment.</title>
        <authorList>
            <person name="Namirimu T."/>
            <person name="Yang J.-A."/>
            <person name="Yang S.-H."/>
            <person name="Kim Y.-J."/>
            <person name="Kwon K.K."/>
        </authorList>
    </citation>
    <scope>NUCLEOTIDE SEQUENCE</scope>
    <source>
        <strain evidence="8">ES005</strain>
    </source>
</reference>
<dbReference type="KEGG" id="alka:J0B03_08315"/>
<evidence type="ECO:0000256" key="1">
    <source>
        <dbReference type="ARBA" id="ARBA00022618"/>
    </source>
</evidence>
<evidence type="ECO:0000256" key="3">
    <source>
        <dbReference type="ARBA" id="ARBA00023306"/>
    </source>
</evidence>
<dbReference type="AlphaFoldDB" id="A0A974XFK2"/>
<dbReference type="PANTHER" id="PTHR37307">
    <property type="entry name" value="CELL DIVISION PROTEIN WHIA-RELATED"/>
    <property type="match status" value="1"/>
</dbReference>
<dbReference type="GO" id="GO:0051301">
    <property type="term" value="P:cell division"/>
    <property type="evidence" value="ECO:0007669"/>
    <property type="project" value="UniProtKB-UniRule"/>
</dbReference>
<evidence type="ECO:0000313" key="9">
    <source>
        <dbReference type="Proteomes" id="UP000663499"/>
    </source>
</evidence>
<dbReference type="Proteomes" id="UP000663499">
    <property type="component" value="Chromosome"/>
</dbReference>
<dbReference type="RefSeq" id="WP_207299157.1">
    <property type="nucleotide sequence ID" value="NZ_CP071444.1"/>
</dbReference>
<evidence type="ECO:0000313" key="8">
    <source>
        <dbReference type="EMBL" id="QSX07815.1"/>
    </source>
</evidence>
<dbReference type="InterPro" id="IPR003802">
    <property type="entry name" value="Sporulation_regulator_WhiA"/>
</dbReference>
<keyword evidence="1 4" id="KW-0132">Cell division</keyword>
<dbReference type="Gene3D" id="3.10.28.10">
    <property type="entry name" value="Homing endonucleases"/>
    <property type="match status" value="1"/>
</dbReference>
<gene>
    <name evidence="4 8" type="primary">whiA</name>
    <name evidence="8" type="ORF">J0B03_08315</name>
</gene>
<dbReference type="EMBL" id="CP071444">
    <property type="protein sequence ID" value="QSX07815.1"/>
    <property type="molecule type" value="Genomic_DNA"/>
</dbReference>
<dbReference type="Pfam" id="PF02650">
    <property type="entry name" value="HTH_WhiA"/>
    <property type="match status" value="1"/>
</dbReference>
<dbReference type="InterPro" id="IPR039518">
    <property type="entry name" value="WhiA_LAGLIDADG_dom"/>
</dbReference>
<keyword evidence="9" id="KW-1185">Reference proteome</keyword>
<dbReference type="NCBIfam" id="TIGR00647">
    <property type="entry name" value="DNA_bind_WhiA"/>
    <property type="match status" value="1"/>
</dbReference>